<evidence type="ECO:0000259" key="6">
    <source>
        <dbReference type="PROSITE" id="PS50125"/>
    </source>
</evidence>
<dbReference type="Pfam" id="PF00211">
    <property type="entry name" value="Guanylate_cyc"/>
    <property type="match status" value="1"/>
</dbReference>
<dbReference type="GO" id="GO:0004383">
    <property type="term" value="F:guanylate cyclase activity"/>
    <property type="evidence" value="ECO:0007669"/>
    <property type="project" value="TreeGrafter"/>
</dbReference>
<dbReference type="SUPFAM" id="SSF109604">
    <property type="entry name" value="HD-domain/PDEase-like"/>
    <property type="match status" value="1"/>
</dbReference>
<evidence type="ECO:0000256" key="1">
    <source>
        <dbReference type="ARBA" id="ARBA00022741"/>
    </source>
</evidence>
<dbReference type="SUPFAM" id="SSF52172">
    <property type="entry name" value="CheY-like"/>
    <property type="match status" value="1"/>
</dbReference>
<dbReference type="InterPro" id="IPR029787">
    <property type="entry name" value="Nucleotide_cyclase"/>
</dbReference>
<dbReference type="RefSeq" id="WP_216713558.1">
    <property type="nucleotide sequence ID" value="NZ_JACVEL010000002.1"/>
</dbReference>
<dbReference type="GO" id="GO:0019934">
    <property type="term" value="P:cGMP-mediated signaling"/>
    <property type="evidence" value="ECO:0007669"/>
    <property type="project" value="TreeGrafter"/>
</dbReference>
<gene>
    <name evidence="7" type="ORF">H9Y05_03805</name>
</gene>
<dbReference type="Gene3D" id="3.40.50.2300">
    <property type="match status" value="1"/>
</dbReference>
<dbReference type="PANTHER" id="PTHR45655">
    <property type="entry name" value="GUANYLATE CYCLASE SOLUBLE SUBUNIT BETA-2"/>
    <property type="match status" value="1"/>
</dbReference>
<dbReference type="GO" id="GO:0004016">
    <property type="term" value="F:adenylate cyclase activity"/>
    <property type="evidence" value="ECO:0007669"/>
    <property type="project" value="UniProtKB-ARBA"/>
</dbReference>
<evidence type="ECO:0000313" key="8">
    <source>
        <dbReference type="Proteomes" id="UP000652681"/>
    </source>
</evidence>
<sequence length="568" mass="64589">MAIERFINILIIDDDARLASGLKEILTGSGNNVLVVNDHYEALPIVRKREIGIILINLDSESFSGMEILQELKNESITPNTYKLLITQSTTSAAKMVRGLNNGAVDFITAPFSPNLIKAKIDVYKSLFHKDQRIVQLLKNIFPMNVLEDFNVYGKFSPKRIENGVVLFTDFVDFSAISKDMDPIQLLRQLEKYFTVFDEIINRYQLEKIKTIGDAYMALSGVTENKANPAVRACLAALEMQQYIENEAELSRAMGRGFWQIRIGIHTGPLVAGIIGKTKFSFDVWGDSVNVAARAERVSTPGKITITDAVVSAIMPYFEVESRGEIDIQKRGGKVEMFYLEEIKEEYALNKNKRLSGSELRSICDLPTIDFDNMRSDIINKLKALLPEDLVYHDVQHTLNVEKAAIRYARLEGISDQEMYLLRTAVLYHDAGFILEYKNNEDFAIRLAQNNLPQFGYSDEQITTICSIIEATKSTVTPVTLLEQIMRDADHDYLGRADYKVISSRLRTELEVMAGEVKNDVEWVEFQLNYLKNKHRYFTETAKNIRSIGKNARIQELTMQLNLLKQQS</sequence>
<dbReference type="GO" id="GO:0000166">
    <property type="term" value="F:nucleotide binding"/>
    <property type="evidence" value="ECO:0007669"/>
    <property type="project" value="UniProtKB-KW"/>
</dbReference>
<dbReference type="SMART" id="SM00044">
    <property type="entry name" value="CYCc"/>
    <property type="match status" value="1"/>
</dbReference>
<dbReference type="CDD" id="cd07302">
    <property type="entry name" value="CHD"/>
    <property type="match status" value="1"/>
</dbReference>
<dbReference type="PROSITE" id="PS50110">
    <property type="entry name" value="RESPONSE_REGULATORY"/>
    <property type="match status" value="1"/>
</dbReference>
<dbReference type="PROSITE" id="PS00452">
    <property type="entry name" value="GUANYLATE_CYCLASE_1"/>
    <property type="match status" value="1"/>
</dbReference>
<comment type="similarity">
    <text evidence="4">Belongs to the adenylyl cyclase class-4/guanylyl cyclase family.</text>
</comment>
<dbReference type="InterPro" id="IPR003607">
    <property type="entry name" value="HD/PDEase_dom"/>
</dbReference>
<dbReference type="CDD" id="cd00077">
    <property type="entry name" value="HDc"/>
    <property type="match status" value="1"/>
</dbReference>
<keyword evidence="2 4" id="KW-0456">Lyase</keyword>
<name>A0A8J6PB67_9FLAO</name>
<keyword evidence="1" id="KW-0547">Nucleotide-binding</keyword>
<comment type="caution">
    <text evidence="3">Lacks conserved residue(s) required for the propagation of feature annotation.</text>
</comment>
<keyword evidence="8" id="KW-1185">Reference proteome</keyword>
<dbReference type="CDD" id="cd00156">
    <property type="entry name" value="REC"/>
    <property type="match status" value="1"/>
</dbReference>
<accession>A0A8J6PB67</accession>
<reference evidence="7" key="1">
    <citation type="submission" date="2020-09" db="EMBL/GenBank/DDBJ databases">
        <title>Taishania pollutisoli gen. nov., sp. nov., Isolated from Tetrabromobisphenol A-Contaminated Soil.</title>
        <authorList>
            <person name="Chen Q."/>
        </authorList>
    </citation>
    <scope>NUCLEOTIDE SEQUENCE</scope>
    <source>
        <strain evidence="7">CZZ-1</strain>
    </source>
</reference>
<dbReference type="AlphaFoldDB" id="A0A8J6PB67"/>
<comment type="caution">
    <text evidence="7">The sequence shown here is derived from an EMBL/GenBank/DDBJ whole genome shotgun (WGS) entry which is preliminary data.</text>
</comment>
<proteinExistence type="inferred from homology"/>
<evidence type="ECO:0000256" key="4">
    <source>
        <dbReference type="RuleBase" id="RU000405"/>
    </source>
</evidence>
<feature type="domain" description="Guanylate cyclase" evidence="6">
    <location>
        <begin position="165"/>
        <end position="296"/>
    </location>
</feature>
<protein>
    <submittedName>
        <fullName evidence="7">Response regulator</fullName>
    </submittedName>
</protein>
<dbReference type="InterPro" id="IPR001789">
    <property type="entry name" value="Sig_transdc_resp-reg_receiver"/>
</dbReference>
<dbReference type="GO" id="GO:0070482">
    <property type="term" value="P:response to oxygen levels"/>
    <property type="evidence" value="ECO:0007669"/>
    <property type="project" value="TreeGrafter"/>
</dbReference>
<evidence type="ECO:0000256" key="2">
    <source>
        <dbReference type="ARBA" id="ARBA00023239"/>
    </source>
</evidence>
<dbReference type="GO" id="GO:0000160">
    <property type="term" value="P:phosphorelay signal transduction system"/>
    <property type="evidence" value="ECO:0007669"/>
    <property type="project" value="InterPro"/>
</dbReference>
<feature type="domain" description="Response regulatory" evidence="5">
    <location>
        <begin position="8"/>
        <end position="125"/>
    </location>
</feature>
<dbReference type="PROSITE" id="PS50125">
    <property type="entry name" value="GUANYLATE_CYCLASE_2"/>
    <property type="match status" value="1"/>
</dbReference>
<dbReference type="PANTHER" id="PTHR45655:SF13">
    <property type="entry name" value="SOLUBLE GUANYLATE CYCLASE GCY-32-RELATED"/>
    <property type="match status" value="1"/>
</dbReference>
<dbReference type="Gene3D" id="3.30.70.1230">
    <property type="entry name" value="Nucleotide cyclase"/>
    <property type="match status" value="1"/>
</dbReference>
<evidence type="ECO:0000259" key="5">
    <source>
        <dbReference type="PROSITE" id="PS50110"/>
    </source>
</evidence>
<dbReference type="Pfam" id="PF00072">
    <property type="entry name" value="Response_reg"/>
    <property type="match status" value="1"/>
</dbReference>
<dbReference type="Gene3D" id="1.10.3210.10">
    <property type="entry name" value="Hypothetical protein af1432"/>
    <property type="match status" value="1"/>
</dbReference>
<evidence type="ECO:0000313" key="7">
    <source>
        <dbReference type="EMBL" id="MBC9811592.1"/>
    </source>
</evidence>
<organism evidence="7 8">
    <name type="scientific">Taishania pollutisoli</name>
    <dbReference type="NCBI Taxonomy" id="2766479"/>
    <lineage>
        <taxon>Bacteria</taxon>
        <taxon>Pseudomonadati</taxon>
        <taxon>Bacteroidota</taxon>
        <taxon>Flavobacteriia</taxon>
        <taxon>Flavobacteriales</taxon>
        <taxon>Crocinitomicaceae</taxon>
        <taxon>Taishania</taxon>
    </lineage>
</organism>
<dbReference type="InterPro" id="IPR011006">
    <property type="entry name" value="CheY-like_superfamily"/>
</dbReference>
<dbReference type="SUPFAM" id="SSF55073">
    <property type="entry name" value="Nucleotide cyclase"/>
    <property type="match status" value="1"/>
</dbReference>
<dbReference type="GO" id="GO:0008074">
    <property type="term" value="C:guanylate cyclase complex, soluble"/>
    <property type="evidence" value="ECO:0007669"/>
    <property type="project" value="TreeGrafter"/>
</dbReference>
<dbReference type="Proteomes" id="UP000652681">
    <property type="component" value="Unassembled WGS sequence"/>
</dbReference>
<dbReference type="SMART" id="SM00448">
    <property type="entry name" value="REC"/>
    <property type="match status" value="1"/>
</dbReference>
<dbReference type="EMBL" id="JACVEL010000002">
    <property type="protein sequence ID" value="MBC9811592.1"/>
    <property type="molecule type" value="Genomic_DNA"/>
</dbReference>
<dbReference type="InterPro" id="IPR018297">
    <property type="entry name" value="A/G_cyclase_CS"/>
</dbReference>
<evidence type="ECO:0000256" key="3">
    <source>
        <dbReference type="PROSITE-ProRule" id="PRU00169"/>
    </source>
</evidence>
<dbReference type="InterPro" id="IPR001054">
    <property type="entry name" value="A/G_cyclase"/>
</dbReference>